<gene>
    <name evidence="1" type="ORF">KUCAC02_004710</name>
</gene>
<accession>A0ACB9X065</accession>
<keyword evidence="2" id="KW-1185">Reference proteome</keyword>
<feature type="non-terminal residue" evidence="1">
    <location>
        <position position="1"/>
    </location>
</feature>
<feature type="non-terminal residue" evidence="1">
    <location>
        <position position="214"/>
    </location>
</feature>
<organism evidence="1 2">
    <name type="scientific">Chaenocephalus aceratus</name>
    <name type="common">Blackfin icefish</name>
    <name type="synonym">Chaenichthys aceratus</name>
    <dbReference type="NCBI Taxonomy" id="36190"/>
    <lineage>
        <taxon>Eukaryota</taxon>
        <taxon>Metazoa</taxon>
        <taxon>Chordata</taxon>
        <taxon>Craniata</taxon>
        <taxon>Vertebrata</taxon>
        <taxon>Euteleostomi</taxon>
        <taxon>Actinopterygii</taxon>
        <taxon>Neopterygii</taxon>
        <taxon>Teleostei</taxon>
        <taxon>Neoteleostei</taxon>
        <taxon>Acanthomorphata</taxon>
        <taxon>Eupercaria</taxon>
        <taxon>Perciformes</taxon>
        <taxon>Notothenioidei</taxon>
        <taxon>Channichthyidae</taxon>
        <taxon>Chaenocephalus</taxon>
    </lineage>
</organism>
<sequence length="214" mass="22846">AVFSAGIPPPRGVLLYGPPGTGKTMIARAIANEIGAHMTVINGPEIVSKFYGETEARLRQIFTEASQRRPAIIFIDELDALCPKRDGAQNEVEKRVVASLLTLMDGIGSEGHSGQLIVLGATNRPHAIDPALRRPGRFDKELERADILQKQLSSVPCNATSEEVTQLADAAHGYVGADLAAAFGTWHIAFPAEEAAVRKRSGGERDLPSAKGQT</sequence>
<dbReference type="EMBL" id="CM043794">
    <property type="protein sequence ID" value="KAI4819464.1"/>
    <property type="molecule type" value="Genomic_DNA"/>
</dbReference>
<reference evidence="1" key="1">
    <citation type="submission" date="2022-05" db="EMBL/GenBank/DDBJ databases">
        <title>Chromosome-level genome of Chaenocephalus aceratus.</title>
        <authorList>
            <person name="Park H."/>
        </authorList>
    </citation>
    <scope>NUCLEOTIDE SEQUENCE</scope>
    <source>
        <strain evidence="1">KU_202001</strain>
    </source>
</reference>
<evidence type="ECO:0000313" key="2">
    <source>
        <dbReference type="Proteomes" id="UP001057452"/>
    </source>
</evidence>
<dbReference type="Proteomes" id="UP001057452">
    <property type="component" value="Chromosome 10"/>
</dbReference>
<protein>
    <submittedName>
        <fullName evidence="1">Uncharacterized protein</fullName>
    </submittedName>
</protein>
<name>A0ACB9X065_CHAAC</name>
<comment type="caution">
    <text evidence="1">The sequence shown here is derived from an EMBL/GenBank/DDBJ whole genome shotgun (WGS) entry which is preliminary data.</text>
</comment>
<evidence type="ECO:0000313" key="1">
    <source>
        <dbReference type="EMBL" id="KAI4819464.1"/>
    </source>
</evidence>
<proteinExistence type="predicted"/>